<comment type="caution">
    <text evidence="10">The sequence shown here is derived from an EMBL/GenBank/DDBJ whole genome shotgun (WGS) entry which is preliminary data.</text>
</comment>
<dbReference type="PANTHER" id="PTHR33908:SF11">
    <property type="entry name" value="MEMBRANE PROTEIN"/>
    <property type="match status" value="1"/>
</dbReference>
<keyword evidence="5 8" id="KW-0812">Transmembrane</keyword>
<evidence type="ECO:0000313" key="11">
    <source>
        <dbReference type="Proteomes" id="UP000604083"/>
    </source>
</evidence>
<evidence type="ECO:0000256" key="8">
    <source>
        <dbReference type="SAM" id="Phobius"/>
    </source>
</evidence>
<dbReference type="Pfam" id="PF13231">
    <property type="entry name" value="PMT_2"/>
    <property type="match status" value="1"/>
</dbReference>
<feature type="domain" description="Glycosyltransferase RgtA/B/C/D-like" evidence="9">
    <location>
        <begin position="54"/>
        <end position="217"/>
    </location>
</feature>
<feature type="transmembrane region" description="Helical" evidence="8">
    <location>
        <begin position="199"/>
        <end position="217"/>
    </location>
</feature>
<comment type="subcellular location">
    <subcellularLocation>
        <location evidence="1">Cell membrane</location>
        <topology evidence="1">Multi-pass membrane protein</topology>
    </subcellularLocation>
</comment>
<feature type="transmembrane region" description="Helical" evidence="8">
    <location>
        <begin position="313"/>
        <end position="329"/>
    </location>
</feature>
<feature type="transmembrane region" description="Helical" evidence="8">
    <location>
        <begin position="12"/>
        <end position="34"/>
    </location>
</feature>
<evidence type="ECO:0000256" key="5">
    <source>
        <dbReference type="ARBA" id="ARBA00022692"/>
    </source>
</evidence>
<dbReference type="InterPro" id="IPR038731">
    <property type="entry name" value="RgtA/B/C-like"/>
</dbReference>
<dbReference type="Proteomes" id="UP000604083">
    <property type="component" value="Unassembled WGS sequence"/>
</dbReference>
<evidence type="ECO:0000256" key="1">
    <source>
        <dbReference type="ARBA" id="ARBA00004651"/>
    </source>
</evidence>
<feature type="transmembrane region" description="Helical" evidence="8">
    <location>
        <begin position="154"/>
        <end position="172"/>
    </location>
</feature>
<evidence type="ECO:0000256" key="2">
    <source>
        <dbReference type="ARBA" id="ARBA00022475"/>
    </source>
</evidence>
<keyword evidence="7 8" id="KW-0472">Membrane</keyword>
<dbReference type="EMBL" id="JAENIO010000053">
    <property type="protein sequence ID" value="MBK1835425.1"/>
    <property type="molecule type" value="Genomic_DNA"/>
</dbReference>
<dbReference type="AlphaFoldDB" id="A0A934RWG9"/>
<dbReference type="GO" id="GO:0016763">
    <property type="term" value="F:pentosyltransferase activity"/>
    <property type="evidence" value="ECO:0007669"/>
    <property type="project" value="TreeGrafter"/>
</dbReference>
<keyword evidence="11" id="KW-1185">Reference proteome</keyword>
<dbReference type="GO" id="GO:0009103">
    <property type="term" value="P:lipopolysaccharide biosynthetic process"/>
    <property type="evidence" value="ECO:0007669"/>
    <property type="project" value="UniProtKB-ARBA"/>
</dbReference>
<feature type="transmembrane region" description="Helical" evidence="8">
    <location>
        <begin position="247"/>
        <end position="270"/>
    </location>
</feature>
<feature type="transmembrane region" description="Helical" evidence="8">
    <location>
        <begin position="341"/>
        <end position="363"/>
    </location>
</feature>
<keyword evidence="2" id="KW-1003">Cell membrane</keyword>
<dbReference type="GO" id="GO:0005886">
    <property type="term" value="C:plasma membrane"/>
    <property type="evidence" value="ECO:0007669"/>
    <property type="project" value="UniProtKB-SubCell"/>
</dbReference>
<evidence type="ECO:0000256" key="6">
    <source>
        <dbReference type="ARBA" id="ARBA00022989"/>
    </source>
</evidence>
<evidence type="ECO:0000313" key="10">
    <source>
        <dbReference type="EMBL" id="MBK1835425.1"/>
    </source>
</evidence>
<protein>
    <submittedName>
        <fullName evidence="10">Glycosyltransferase family 39 protein</fullName>
    </submittedName>
</protein>
<evidence type="ECO:0000256" key="4">
    <source>
        <dbReference type="ARBA" id="ARBA00022679"/>
    </source>
</evidence>
<sequence length="507" mass="57585">MMKSLSLSRQFCGLLLLVTVLRLLWHLVFNPIGITGDEAYNWDWGRHLAWGYYSKPPGSAWLHGLVHQLSGGSLFAIKATATLLAGLSTLFLFLTLRHLFAERFAFWVGLVYLLCPGQLMVSSILTADAQLLVYWNLALWATVQLLFPKEEGKAPWGLFVLLGVALALGHLAKQMMLIQFPLLLLATALIRPALLRHPLLYLAPLLSLVSLLPPLYWNAQNDWITVAHTAHHFEAEDLALGDILERFGVLLALSALLLTPLAVAAIPRALTRWARERSRYEPRAVFLTLYGALPFAVMFLMTLRQDVNPNWPAVYHGATLALAGWFFAFEGENLRKAWRVTLRLTLALTAVVVVFFTFAEFFFEHIGPARAQRRTYWGYPELAEKIARHDPKRTHAIIVRGHRDGASELAFNLPGQPEVHVWNESEEIAHQYDFWPGPEPGTPALLIIERRRESKPGLPSERMRESFAEIEFLGEYEMHSSRDYPRFRVYRTSPLLSWPSPVPTSRR</sequence>
<evidence type="ECO:0000259" key="9">
    <source>
        <dbReference type="Pfam" id="PF13231"/>
    </source>
</evidence>
<proteinExistence type="predicted"/>
<accession>A0A934RWG9</accession>
<organism evidence="10 11">
    <name type="scientific">Roseibacillus ishigakijimensis</name>
    <dbReference type="NCBI Taxonomy" id="454146"/>
    <lineage>
        <taxon>Bacteria</taxon>
        <taxon>Pseudomonadati</taxon>
        <taxon>Verrucomicrobiota</taxon>
        <taxon>Verrucomicrobiia</taxon>
        <taxon>Verrucomicrobiales</taxon>
        <taxon>Verrucomicrobiaceae</taxon>
        <taxon>Roseibacillus</taxon>
    </lineage>
</organism>
<gene>
    <name evidence="10" type="ORF">JIN78_15250</name>
</gene>
<feature type="transmembrane region" description="Helical" evidence="8">
    <location>
        <begin position="75"/>
        <end position="94"/>
    </location>
</feature>
<keyword evidence="4" id="KW-0808">Transferase</keyword>
<keyword evidence="6 8" id="KW-1133">Transmembrane helix</keyword>
<name>A0A934RWG9_9BACT</name>
<keyword evidence="3" id="KW-0328">Glycosyltransferase</keyword>
<feature type="transmembrane region" description="Helical" evidence="8">
    <location>
        <begin position="106"/>
        <end position="125"/>
    </location>
</feature>
<evidence type="ECO:0000256" key="7">
    <source>
        <dbReference type="ARBA" id="ARBA00023136"/>
    </source>
</evidence>
<reference evidence="10" key="1">
    <citation type="submission" date="2021-01" db="EMBL/GenBank/DDBJ databases">
        <title>Modified the classification status of verrucomicrobia.</title>
        <authorList>
            <person name="Feng X."/>
        </authorList>
    </citation>
    <scope>NUCLEOTIDE SEQUENCE</scope>
    <source>
        <strain evidence="10">KCTC 12986</strain>
    </source>
</reference>
<evidence type="ECO:0000256" key="3">
    <source>
        <dbReference type="ARBA" id="ARBA00022676"/>
    </source>
</evidence>
<dbReference type="RefSeq" id="WP_200392860.1">
    <property type="nucleotide sequence ID" value="NZ_JAENIO010000053.1"/>
</dbReference>
<dbReference type="InterPro" id="IPR050297">
    <property type="entry name" value="LipidA_mod_glycosyltrf_83"/>
</dbReference>
<dbReference type="PANTHER" id="PTHR33908">
    <property type="entry name" value="MANNOSYLTRANSFERASE YKCB-RELATED"/>
    <property type="match status" value="1"/>
</dbReference>
<feature type="transmembrane region" description="Helical" evidence="8">
    <location>
        <begin position="282"/>
        <end position="301"/>
    </location>
</feature>